<feature type="compositionally biased region" description="Basic and acidic residues" evidence="1">
    <location>
        <begin position="45"/>
        <end position="54"/>
    </location>
</feature>
<reference evidence="2" key="1">
    <citation type="submission" date="2016-05" db="EMBL/GenBank/DDBJ databases">
        <title>WGS assembly of Xenopus laevis.</title>
        <authorList>
            <person name="Session A."/>
            <person name="Uno Y."/>
            <person name="Kwon T."/>
            <person name="Chapman J."/>
            <person name="Toyoda A."/>
            <person name="Takahashi S."/>
            <person name="Fukui A."/>
            <person name="Hikosaka A."/>
            <person name="Putnam N."/>
            <person name="Stites J."/>
            <person name="Van Heeringen S."/>
            <person name="Quigley I."/>
            <person name="Heinz S."/>
            <person name="Hellsten U."/>
            <person name="Lyons J."/>
            <person name="Suzuki A."/>
            <person name="Kondo M."/>
            <person name="Ogino H."/>
            <person name="Ochi H."/>
            <person name="Bogdanovic O."/>
            <person name="Lister R."/>
            <person name="Georgiou G."/>
            <person name="Paranjpe S."/>
            <person name="Van Kruijsbergen I."/>
            <person name="Mozaffari S."/>
            <person name="Shu S."/>
            <person name="Schmutz J."/>
            <person name="Jenkins J."/>
            <person name="Grimwood J."/>
            <person name="Carlson J."/>
            <person name="Mitros T."/>
            <person name="Simakov O."/>
            <person name="Heald R."/>
            <person name="Miller K."/>
            <person name="Haudenschild C."/>
            <person name="Kuroki Y."/>
            <person name="Tanaka T."/>
            <person name="Michiue T."/>
            <person name="Watanabe M."/>
            <person name="Kinoshita T."/>
            <person name="Ohta Y."/>
            <person name="Mawaribuchi S."/>
            <person name="Suzuki Y."/>
            <person name="Haramoto Y."/>
            <person name="Yamamoto T."/>
            <person name="Takagi C."/>
            <person name="Kitzman J."/>
            <person name="Shendure J."/>
            <person name="Nakayama T."/>
            <person name="Izutsu Y."/>
            <person name="Robert J."/>
            <person name="Dichmann D."/>
            <person name="Flajnik M."/>
            <person name="Houston D."/>
            <person name="Marcotte E."/>
            <person name="Wallingford J."/>
            <person name="Ito Y."/>
            <person name="Asashima M."/>
            <person name="Ueno N."/>
            <person name="Matsuda Y."/>
            <person name="Jan Veenstra G."/>
            <person name="Fujiyama A."/>
            <person name="Harland R."/>
            <person name="Taira M."/>
            <person name="Rokhsar D.S."/>
        </authorList>
    </citation>
    <scope>NUCLEOTIDE SEQUENCE</scope>
    <source>
        <strain evidence="2">J</strain>
        <tissue evidence="2">Blood</tissue>
    </source>
</reference>
<feature type="region of interest" description="Disordered" evidence="1">
    <location>
        <begin position="1"/>
        <end position="31"/>
    </location>
</feature>
<dbReference type="EMBL" id="KV483935">
    <property type="protein sequence ID" value="OCT55555.1"/>
    <property type="molecule type" value="Genomic_DNA"/>
</dbReference>
<feature type="region of interest" description="Disordered" evidence="1">
    <location>
        <begin position="45"/>
        <end position="75"/>
    </location>
</feature>
<accession>A0A974BNW3</accession>
<dbReference type="AlphaFoldDB" id="A0A974BNW3"/>
<feature type="compositionally biased region" description="Polar residues" evidence="1">
    <location>
        <begin position="1"/>
        <end position="11"/>
    </location>
</feature>
<sequence length="118" mass="13876">MDGMLQRSQRSTRGDTEGNTRRETQTQGPFAYRSRTNKCYYINEHQEQQQEQKKCTRRGKRRSWTPSQVPKMNPIYNLSHHTLTPAETSLLSKGTSFVTTVLFNKFNWEVESFKLGRN</sequence>
<name>A0A974BNW3_XENLA</name>
<gene>
    <name evidence="2" type="ORF">XELAEV_18000716mg</name>
</gene>
<evidence type="ECO:0000256" key="1">
    <source>
        <dbReference type="SAM" id="MobiDB-lite"/>
    </source>
</evidence>
<organism evidence="2">
    <name type="scientific">Xenopus laevis</name>
    <name type="common">African clawed frog</name>
    <dbReference type="NCBI Taxonomy" id="8355"/>
    <lineage>
        <taxon>Eukaryota</taxon>
        <taxon>Metazoa</taxon>
        <taxon>Chordata</taxon>
        <taxon>Craniata</taxon>
        <taxon>Vertebrata</taxon>
        <taxon>Euteleostomi</taxon>
        <taxon>Amphibia</taxon>
        <taxon>Batrachia</taxon>
        <taxon>Anura</taxon>
        <taxon>Pipoidea</taxon>
        <taxon>Pipidae</taxon>
        <taxon>Xenopodinae</taxon>
        <taxon>Xenopus</taxon>
        <taxon>Xenopus</taxon>
    </lineage>
</organism>
<protein>
    <submittedName>
        <fullName evidence="2">Uncharacterized protein</fullName>
    </submittedName>
</protein>
<proteinExistence type="predicted"/>
<feature type="compositionally biased region" description="Basic and acidic residues" evidence="1">
    <location>
        <begin position="12"/>
        <end position="24"/>
    </location>
</feature>
<evidence type="ECO:0000313" key="2">
    <source>
        <dbReference type="EMBL" id="OCT55555.1"/>
    </source>
</evidence>
<dbReference type="Proteomes" id="UP000694892">
    <property type="component" value="Unassembled WGS sequence"/>
</dbReference>